<name>A0A2S7XDQ3_9GAMM</name>
<dbReference type="Pfam" id="PF26610">
    <property type="entry name" value="YbbD_head"/>
    <property type="match status" value="1"/>
</dbReference>
<organism evidence="2 3">
    <name type="scientific">Aliivibrio sifiae</name>
    <dbReference type="NCBI Taxonomy" id="566293"/>
    <lineage>
        <taxon>Bacteria</taxon>
        <taxon>Pseudomonadati</taxon>
        <taxon>Pseudomonadota</taxon>
        <taxon>Gammaproteobacteria</taxon>
        <taxon>Vibrionales</taxon>
        <taxon>Vibrionaceae</taxon>
        <taxon>Aliivibrio</taxon>
    </lineage>
</organism>
<protein>
    <recommendedName>
        <fullName evidence="1">YbbD head domain-containing protein</fullName>
    </recommendedName>
</protein>
<dbReference type="Proteomes" id="UP000239263">
    <property type="component" value="Unassembled WGS sequence"/>
</dbReference>
<accession>A0A2S7XDQ3</accession>
<dbReference type="EMBL" id="MSCO01000001">
    <property type="protein sequence ID" value="PQJ89235.1"/>
    <property type="molecule type" value="Genomic_DNA"/>
</dbReference>
<dbReference type="PROSITE" id="PS51257">
    <property type="entry name" value="PROKAR_LIPOPROTEIN"/>
    <property type="match status" value="1"/>
</dbReference>
<reference evidence="2 3" key="1">
    <citation type="submission" date="2016-12" db="EMBL/GenBank/DDBJ databases">
        <title>Diversity of luminous bacteria.</title>
        <authorList>
            <person name="Yoshizawa S."/>
            <person name="Kogure K."/>
        </authorList>
    </citation>
    <scope>NUCLEOTIDE SEQUENCE [LARGE SCALE GENOMIC DNA]</scope>
    <source>
        <strain evidence="2 3">ATCC 33715</strain>
    </source>
</reference>
<comment type="caution">
    <text evidence="2">The sequence shown here is derived from an EMBL/GenBank/DDBJ whole genome shotgun (WGS) entry which is preliminary data.</text>
</comment>
<evidence type="ECO:0000259" key="1">
    <source>
        <dbReference type="Pfam" id="PF26610"/>
    </source>
</evidence>
<dbReference type="AlphaFoldDB" id="A0A2S7XDQ3"/>
<sequence>MKKFILIIAFLISGCSEVINHNYPTYQDALENQLFERGWLPNILPESTTKIIVNNDLDLNASAGSFVIAKPDLTVFVSQLTLVNGKDSVFEYSSGRSVWRFTIEENGLVDYLLLANEETAVNRK</sequence>
<feature type="domain" description="YbbD head" evidence="1">
    <location>
        <begin position="18"/>
        <end position="66"/>
    </location>
</feature>
<evidence type="ECO:0000313" key="3">
    <source>
        <dbReference type="Proteomes" id="UP000239263"/>
    </source>
</evidence>
<gene>
    <name evidence="2" type="ORF">BTO22_06385</name>
</gene>
<dbReference type="InterPro" id="IPR058827">
    <property type="entry name" value="YbbD_head"/>
</dbReference>
<proteinExistence type="predicted"/>
<evidence type="ECO:0000313" key="2">
    <source>
        <dbReference type="EMBL" id="PQJ89235.1"/>
    </source>
</evidence>